<reference evidence="10" key="1">
    <citation type="submission" date="2017-11" db="EMBL/GenBank/DDBJ databases">
        <title>The sensing device of the deep-sea amphipod.</title>
        <authorList>
            <person name="Kobayashi H."/>
            <person name="Nagahama T."/>
            <person name="Arai W."/>
            <person name="Sasagawa Y."/>
            <person name="Umeda M."/>
            <person name="Hayashi T."/>
            <person name="Nikaido I."/>
            <person name="Watanabe H."/>
            <person name="Oguri K."/>
            <person name="Kitazato H."/>
            <person name="Fujioka K."/>
            <person name="Kido Y."/>
            <person name="Takami H."/>
        </authorList>
    </citation>
    <scope>NUCLEOTIDE SEQUENCE</scope>
    <source>
        <tissue evidence="10">Whole body</tissue>
    </source>
</reference>
<dbReference type="InterPro" id="IPR036322">
    <property type="entry name" value="WD40_repeat_dom_sf"/>
</dbReference>
<dbReference type="InterPro" id="IPR027525">
    <property type="entry name" value="eIF3i"/>
</dbReference>
<comment type="subunit">
    <text evidence="7">Component of the eukaryotic translation initiation factor 3 (eIF-3) complex.</text>
</comment>
<dbReference type="InterPro" id="IPR020472">
    <property type="entry name" value="WD40_PAC1"/>
</dbReference>
<proteinExistence type="evidence at transcript level"/>
<dbReference type="GO" id="GO:0016282">
    <property type="term" value="C:eukaryotic 43S preinitiation complex"/>
    <property type="evidence" value="ECO:0007669"/>
    <property type="project" value="UniProtKB-UniRule"/>
</dbReference>
<feature type="repeat" description="WD" evidence="8">
    <location>
        <begin position="162"/>
        <end position="184"/>
    </location>
</feature>
<evidence type="ECO:0000256" key="6">
    <source>
        <dbReference type="ARBA" id="ARBA00038394"/>
    </source>
</evidence>
<dbReference type="Pfam" id="PF24805">
    <property type="entry name" value="EIF3I"/>
    <property type="match status" value="1"/>
</dbReference>
<comment type="subcellular location">
    <subcellularLocation>
        <location evidence="7">Cytoplasm</location>
    </subcellularLocation>
</comment>
<evidence type="ECO:0000313" key="10">
    <source>
        <dbReference type="EMBL" id="LAC19861.1"/>
    </source>
</evidence>
<dbReference type="EMBL" id="IACF01000732">
    <property type="protein sequence ID" value="LAB66488.1"/>
    <property type="molecule type" value="mRNA"/>
</dbReference>
<evidence type="ECO:0000256" key="8">
    <source>
        <dbReference type="PROSITE-ProRule" id="PRU00221"/>
    </source>
</evidence>
<dbReference type="FunFam" id="2.130.10.10:FF:000127">
    <property type="entry name" value="Eukaryotic translation initiation factor 3 subunit I"/>
    <property type="match status" value="1"/>
</dbReference>
<keyword evidence="4" id="KW-0677">Repeat</keyword>
<evidence type="ECO:0000256" key="5">
    <source>
        <dbReference type="ARBA" id="ARBA00022917"/>
    </source>
</evidence>
<evidence type="ECO:0000313" key="9">
    <source>
        <dbReference type="EMBL" id="LAB66488.1"/>
    </source>
</evidence>
<dbReference type="GO" id="GO:0003723">
    <property type="term" value="F:RNA binding"/>
    <property type="evidence" value="ECO:0007669"/>
    <property type="project" value="TreeGrafter"/>
</dbReference>
<dbReference type="PRINTS" id="PR00320">
    <property type="entry name" value="GPROTEINBRPT"/>
</dbReference>
<evidence type="ECO:0000256" key="1">
    <source>
        <dbReference type="ARBA" id="ARBA00022490"/>
    </source>
</evidence>
<feature type="repeat" description="WD" evidence="8">
    <location>
        <begin position="185"/>
        <end position="226"/>
    </location>
</feature>
<keyword evidence="5 7" id="KW-0648">Protein biosynthesis</keyword>
<reference evidence="9" key="2">
    <citation type="journal article" date="2018" name="Biosci. Biotechnol. Biochem.">
        <title>Polysaccharide hydrolase of the hadal zone amphipods Hirondellea gigas.</title>
        <authorList>
            <person name="Kobayashi H."/>
            <person name="Nagahama T."/>
            <person name="Arai W."/>
            <person name="Sasagawa Y."/>
            <person name="Umeda M."/>
            <person name="Hayashi T."/>
            <person name="Nikaido I."/>
            <person name="Watanabe H."/>
            <person name="Oguri K."/>
            <person name="Kitazato H."/>
            <person name="Fujioka K."/>
            <person name="Kido Y."/>
            <person name="Takami H."/>
        </authorList>
    </citation>
    <scope>NUCLEOTIDE SEQUENCE</scope>
    <source>
        <tissue evidence="9">Whole body</tissue>
    </source>
</reference>
<dbReference type="PANTHER" id="PTHR19877:SF1">
    <property type="entry name" value="EUKARYOTIC TRANSLATION INITIATION FACTOR 3 SUBUNIT I"/>
    <property type="match status" value="1"/>
</dbReference>
<dbReference type="HAMAP" id="MF_03008">
    <property type="entry name" value="eIF3i"/>
    <property type="match status" value="1"/>
</dbReference>
<evidence type="ECO:0000256" key="7">
    <source>
        <dbReference type="HAMAP-Rule" id="MF_03008"/>
    </source>
</evidence>
<organism evidence="9">
    <name type="scientific">Hirondellea gigas</name>
    <dbReference type="NCBI Taxonomy" id="1518452"/>
    <lineage>
        <taxon>Eukaryota</taxon>
        <taxon>Metazoa</taxon>
        <taxon>Ecdysozoa</taxon>
        <taxon>Arthropoda</taxon>
        <taxon>Crustacea</taxon>
        <taxon>Multicrustacea</taxon>
        <taxon>Malacostraca</taxon>
        <taxon>Eumalacostraca</taxon>
        <taxon>Peracarida</taxon>
        <taxon>Amphipoda</taxon>
        <taxon>Amphilochidea</taxon>
        <taxon>Lysianassida</taxon>
        <taxon>Lysianassidira</taxon>
        <taxon>Lysianassoidea</taxon>
        <taxon>Lysianassidae</taxon>
        <taxon>Hirondellea</taxon>
    </lineage>
</organism>
<sequence length="329" mass="36973">MKPLMLHGHERSITQIKYNSDGDLLFTASKDPVPNVWFSINGERLGTFDGHQGAVWSIDVSYDTKYFLSGAADLKMKFWDISNGTCIHTYEAKSSIRGVAFSYSSYLVAHTTDKMMKQESELWITDIRQRNDPASMPLMKIPISPGMTKALSVIWCNLDTQLITGHEDGSVTKWDVRTGKKLASRLEHGGQINDLQSNSDGSFFITASKDTTARLWDTEKFEHLKLYKTDRPVNSAAVSPLIDNYPHVVLGGGQEAMDVTTTSTRVGKFDARFFHLVFEEEFGRVKGHFGPINSLAFHPSGKGYASGGEDGYIRVHTFDDAYYQYKFDY</sequence>
<dbReference type="GO" id="GO:0033290">
    <property type="term" value="C:eukaryotic 48S preinitiation complex"/>
    <property type="evidence" value="ECO:0007669"/>
    <property type="project" value="UniProtKB-UniRule"/>
</dbReference>
<dbReference type="PROSITE" id="PS50082">
    <property type="entry name" value="WD_REPEATS_2"/>
    <property type="match status" value="5"/>
</dbReference>
<dbReference type="PANTHER" id="PTHR19877">
    <property type="entry name" value="EUKARYOTIC TRANSLATION INITIATION FACTOR 3 SUBUNIT I"/>
    <property type="match status" value="1"/>
</dbReference>
<comment type="similarity">
    <text evidence="7">Belongs to the eIF-3 subunit I family.</text>
</comment>
<name>A0A2P2HXI3_9CRUS</name>
<keyword evidence="3 8" id="KW-0853">WD repeat</keyword>
<keyword evidence="2 7" id="KW-0396">Initiation factor</keyword>
<dbReference type="InterPro" id="IPR015943">
    <property type="entry name" value="WD40/YVTN_repeat-like_dom_sf"/>
</dbReference>
<dbReference type="SUPFAM" id="SSF50978">
    <property type="entry name" value="WD40 repeat-like"/>
    <property type="match status" value="1"/>
</dbReference>
<dbReference type="SMART" id="SM00320">
    <property type="entry name" value="WD40"/>
    <property type="match status" value="6"/>
</dbReference>
<feature type="repeat" description="WD" evidence="8">
    <location>
        <begin position="48"/>
        <end position="89"/>
    </location>
</feature>
<dbReference type="GO" id="GO:0071541">
    <property type="term" value="C:eukaryotic translation initiation factor 3 complex, eIF3m"/>
    <property type="evidence" value="ECO:0007669"/>
    <property type="project" value="TreeGrafter"/>
</dbReference>
<comment type="function">
    <text evidence="7">Component of the eukaryotic translation initiation factor 3 (eIF-3) complex, which is involved in protein synthesis of a specialized repertoire of mRNAs and, together with other initiation factors, stimulates binding of mRNA and methionyl-tRNAi to the 40S ribosome. The eIF-3 complex specifically targets and initiates translation of a subset of mRNAs involved in cell proliferation.</text>
</comment>
<dbReference type="GO" id="GO:0001732">
    <property type="term" value="P:formation of cytoplasmic translation initiation complex"/>
    <property type="evidence" value="ECO:0007669"/>
    <property type="project" value="UniProtKB-UniRule"/>
</dbReference>
<dbReference type="GO" id="GO:0003743">
    <property type="term" value="F:translation initiation factor activity"/>
    <property type="evidence" value="ECO:0007669"/>
    <property type="project" value="UniProtKB-UniRule"/>
</dbReference>
<accession>A0A2P2HXI3</accession>
<keyword evidence="1 7" id="KW-0963">Cytoplasm</keyword>
<evidence type="ECO:0000256" key="3">
    <source>
        <dbReference type="ARBA" id="ARBA00022574"/>
    </source>
</evidence>
<feature type="repeat" description="WD" evidence="8">
    <location>
        <begin position="6"/>
        <end position="37"/>
    </location>
</feature>
<dbReference type="Gene3D" id="2.130.10.10">
    <property type="entry name" value="YVTN repeat-like/Quinoprotein amine dehydrogenase"/>
    <property type="match status" value="1"/>
</dbReference>
<dbReference type="AlphaFoldDB" id="A0A2P2HXI3"/>
<dbReference type="EMBL" id="IACT01000447">
    <property type="protein sequence ID" value="LAC19861.1"/>
    <property type="molecule type" value="mRNA"/>
</dbReference>
<evidence type="ECO:0000256" key="2">
    <source>
        <dbReference type="ARBA" id="ARBA00022540"/>
    </source>
</evidence>
<evidence type="ECO:0000256" key="4">
    <source>
        <dbReference type="ARBA" id="ARBA00022737"/>
    </source>
</evidence>
<feature type="repeat" description="WD" evidence="8">
    <location>
        <begin position="285"/>
        <end position="315"/>
    </location>
</feature>
<dbReference type="PROSITE" id="PS50294">
    <property type="entry name" value="WD_REPEATS_REGION"/>
    <property type="match status" value="4"/>
</dbReference>
<protein>
    <recommendedName>
        <fullName evidence="7">Eukaryotic translation initiation factor 3 subunit I</fullName>
        <shortName evidence="7">eIF3i</shortName>
    </recommendedName>
</protein>
<dbReference type="InterPro" id="IPR001680">
    <property type="entry name" value="WD40_rpt"/>
</dbReference>
<comment type="similarity">
    <text evidence="6">Belongs to the WD repeat STRAP family.</text>
</comment>